<feature type="region of interest" description="Disordered" evidence="1">
    <location>
        <begin position="585"/>
        <end position="620"/>
    </location>
</feature>
<feature type="compositionally biased region" description="Basic and acidic residues" evidence="1">
    <location>
        <begin position="511"/>
        <end position="526"/>
    </location>
</feature>
<feature type="compositionally biased region" description="Basic residues" evidence="1">
    <location>
        <begin position="484"/>
        <end position="493"/>
    </location>
</feature>
<evidence type="ECO:0000256" key="1">
    <source>
        <dbReference type="SAM" id="MobiDB-lite"/>
    </source>
</evidence>
<comment type="caution">
    <text evidence="2">The sequence shown here is derived from an EMBL/GenBank/DDBJ whole genome shotgun (WGS) entry which is preliminary data.</text>
</comment>
<dbReference type="PANTHER" id="PTHR41153:SF2">
    <property type="entry name" value="RE41427P"/>
    <property type="match status" value="1"/>
</dbReference>
<evidence type="ECO:0000313" key="3">
    <source>
        <dbReference type="Proteomes" id="UP000789390"/>
    </source>
</evidence>
<name>A0A8J2WI61_9CRUS</name>
<feature type="compositionally biased region" description="Basic and acidic residues" evidence="1">
    <location>
        <begin position="1811"/>
        <end position="1822"/>
    </location>
</feature>
<feature type="compositionally biased region" description="Polar residues" evidence="1">
    <location>
        <begin position="1273"/>
        <end position="1289"/>
    </location>
</feature>
<feature type="region of interest" description="Disordered" evidence="1">
    <location>
        <begin position="1526"/>
        <end position="1564"/>
    </location>
</feature>
<feature type="compositionally biased region" description="Polar residues" evidence="1">
    <location>
        <begin position="1526"/>
        <end position="1537"/>
    </location>
</feature>
<feature type="region of interest" description="Disordered" evidence="1">
    <location>
        <begin position="1360"/>
        <end position="1386"/>
    </location>
</feature>
<gene>
    <name evidence="2" type="ORF">DGAL_LOCUS2561</name>
</gene>
<protein>
    <submittedName>
        <fullName evidence="2">Uncharacterized protein</fullName>
    </submittedName>
</protein>
<feature type="compositionally biased region" description="Low complexity" evidence="1">
    <location>
        <begin position="1249"/>
        <end position="1272"/>
    </location>
</feature>
<dbReference type="Proteomes" id="UP000789390">
    <property type="component" value="Unassembled WGS sequence"/>
</dbReference>
<feature type="compositionally biased region" description="Polar residues" evidence="1">
    <location>
        <begin position="843"/>
        <end position="856"/>
    </location>
</feature>
<dbReference type="OrthoDB" id="6360871at2759"/>
<feature type="compositionally biased region" description="Basic and acidic residues" evidence="1">
    <location>
        <begin position="1554"/>
        <end position="1564"/>
    </location>
</feature>
<feature type="region of interest" description="Disordered" evidence="1">
    <location>
        <begin position="1643"/>
        <end position="1673"/>
    </location>
</feature>
<reference evidence="2" key="1">
    <citation type="submission" date="2021-11" db="EMBL/GenBank/DDBJ databases">
        <authorList>
            <person name="Schell T."/>
        </authorList>
    </citation>
    <scope>NUCLEOTIDE SEQUENCE</scope>
    <source>
        <strain evidence="2">M5</strain>
    </source>
</reference>
<accession>A0A8J2WI61</accession>
<feature type="region of interest" description="Disordered" evidence="1">
    <location>
        <begin position="1237"/>
        <end position="1289"/>
    </location>
</feature>
<feature type="region of interest" description="Disordered" evidence="1">
    <location>
        <begin position="1391"/>
        <end position="1410"/>
    </location>
</feature>
<feature type="region of interest" description="Disordered" evidence="1">
    <location>
        <begin position="1811"/>
        <end position="1836"/>
    </location>
</feature>
<feature type="compositionally biased region" description="Basic and acidic residues" evidence="1">
    <location>
        <begin position="594"/>
        <end position="611"/>
    </location>
</feature>
<feature type="region of interest" description="Disordered" evidence="1">
    <location>
        <begin position="832"/>
        <end position="865"/>
    </location>
</feature>
<sequence>MSSSLSDDDVQIIENEQDDVQPLQPSAVHGFFTFKVEKGVEGIELNRCSPNRSGTSVCNHVERYHMKEYLAKLNSKNESQLPCAVIAAKTHKLRNSSFKKYQPAPSVISNGVITLSAIKPFSFENDIQESDQEQQSSDEKLLKEMTDIINIIEMEPTFPRSNVILSEIPPLIPIQGDEMILQHYLKNEDNLLETKVVLSPEANFLLREQIQKHVQLLTQTQLILSQQSCLTPVEGSLLRKECRSMLQDLVPLEQRMGIANLSGSLDLVTRWETVVSKTQHCDFQKSIGITDSNEIQQPCPLNLELVKMMGESRVFMYPKLLPDLTFHQTKPEIGPFLQSEDQLIAMGIEKFTPFCVNLSIVSFYSLEYLVSSMISAQMLPRWTAEEIQMRIKYSCLDTSPENPIKYYMKNEMAPPIEHVISPFHSASKLRNVPLSLLQDSWREFFPNSALAVPSSQQLRAKQCISSIDHSLPLVKCDDAIHNQSKKKSKKKNIVKVQNSSPTRCLSESENNVEKMAKTRSRDDEKAPCSQISVEHENKNQPSIRKRLQPKKLQESHVKVSSSSISPPRLRARNCDSTSLSINLDDESSPLFSVHDCEDKAESSDENQEKADSSGQQPAPVLSRLSAPAMPLPETLSLYSPQIALLPLGTTLVLSGPSTLRIIPQCTTSTSSVEVENTHPRCIPSPPPSAEISVVAESPKTSIHKPGTSKKTRIATSCTISTPIIGIKNNHPKCFPSPSSSAEISVVAESSKTSNKKPDRSKKIKIATSCTISTPVKVIKNNHPKCFPSPPSSSEISVVAESPKTSIQKPDTSKKTRIATSCTISTPVIEIKSNHPKFFPSPPSNGKTSVEAESSKTSNKKPDTSKKIPIATSCTISRPIIVFKNLYPKPSTSSSAENSVVADSSTTSFIKPDTYMNTRKRLRESQATATILAPKTSSSADGFAVPPSPSPSNDFKNHTTIPEFGILVGNQNRSYWNSIGEALIKEGIQKAIRSNTSAAVGDNPISVTRPKSVKVRGVKKTAVPPVTMTCEEYFALRKRKREEKLKESQIKSIASTVKTTKKPSPVLPLFTFKREKEEAAEHNPDSVGENGISVCNAAGCDFSIQGRNKGILINHLKQHKMEYAKLMSKMKEKYEVDRLLSNVNTVKSTATVEEEHIVTSPVSQVNEPSPNLTENSNIEVVVQQEALEGFIPAQCQWKLPLNTPIPLPVFLPSGTTLVVLDPSTLKIVHANSSQNSPAKIIKTSSPIPPLLTTKNKSTDTSSSCTTLTLPKSSQSSANPNSPVGVISSSNNLNQTRSLPGYINLAQPNSRSTRIVPIEHIRLQPIPVSLAILPSISPSSPLTTNIVEHTSTDSIPKQNLISQSRSTISPTETLRSSFTGNNHVPPSVNQLEATQKSKVDVENPENSSLLTEKSIPKDNNQAYILSKDLLLTTTSEMTERLKPNSPEDCSSRNLVNNVGRNLPVASVISIASFAKINESKGIIDSKISKMCVPLEGVQSDFPLNVPAKANEPIATTAPYSEDCLVNTTIPDTGPSSVTELNAPHNESGSIGSNDKSSSETEKNSCDRSHPVFKFFKFNCVNGRSECIVDGCGVTRNGKNPANLINHLRLKHPKKEYPEFMAKWTTMWARPKRNPAIVNITNVLQPSKTPRSPRANKLEKNLPTQNKKGVESAPSTQTKKAFPVIVASSVSAGSMVLRDSSDVGPISDKKYSVGSNIRQAILKNSGNSAIIGFRKDFNEKMHPVYRYFTFHEATECPADETIREECGKSECNFQGCNVTIKGNKPTSLMIHLKLKHGNTKEYAECLSLSEEFEAQRHKSMDKPSDSNKPGKRPFAQTEDEKDCKDYFELRKKQRKNLGVRNILSPFLSVKGVMATQQSSPNIANKTTTAVSLSAIPNKELDFIGPDNPSEYYSLRETTVHEQPLLNSIFPQRQSEQFTGVTATEKESSTIV</sequence>
<proteinExistence type="predicted"/>
<organism evidence="2 3">
    <name type="scientific">Daphnia galeata</name>
    <dbReference type="NCBI Taxonomy" id="27404"/>
    <lineage>
        <taxon>Eukaryota</taxon>
        <taxon>Metazoa</taxon>
        <taxon>Ecdysozoa</taxon>
        <taxon>Arthropoda</taxon>
        <taxon>Crustacea</taxon>
        <taxon>Branchiopoda</taxon>
        <taxon>Diplostraca</taxon>
        <taxon>Cladocera</taxon>
        <taxon>Anomopoda</taxon>
        <taxon>Daphniidae</taxon>
        <taxon>Daphnia</taxon>
    </lineage>
</organism>
<dbReference type="PANTHER" id="PTHR41153">
    <property type="entry name" value="RE41427P"/>
    <property type="match status" value="1"/>
</dbReference>
<dbReference type="EMBL" id="CAKKLH010000035">
    <property type="protein sequence ID" value="CAH0100339.1"/>
    <property type="molecule type" value="Genomic_DNA"/>
</dbReference>
<feature type="region of interest" description="Disordered" evidence="1">
    <location>
        <begin position="484"/>
        <end position="572"/>
    </location>
</feature>
<keyword evidence="3" id="KW-1185">Reference proteome</keyword>
<feature type="compositionally biased region" description="Polar residues" evidence="1">
    <location>
        <begin position="1659"/>
        <end position="1673"/>
    </location>
</feature>
<evidence type="ECO:0000313" key="2">
    <source>
        <dbReference type="EMBL" id="CAH0100339.1"/>
    </source>
</evidence>